<dbReference type="GO" id="GO:0030246">
    <property type="term" value="F:carbohydrate binding"/>
    <property type="evidence" value="ECO:0007669"/>
    <property type="project" value="InterPro"/>
</dbReference>
<evidence type="ECO:0000256" key="1">
    <source>
        <dbReference type="SAM" id="SignalP"/>
    </source>
</evidence>
<proteinExistence type="predicted"/>
<reference evidence="2" key="1">
    <citation type="journal article" date="2018" name="Genome Biol.">
        <title>SKESA: strategic k-mer extension for scrupulous assemblies.</title>
        <authorList>
            <person name="Souvorov A."/>
            <person name="Agarwala R."/>
            <person name="Lipman D.J."/>
        </authorList>
    </citation>
    <scope>NUCLEOTIDE SEQUENCE</scope>
    <source>
        <strain evidence="2">BCW_3452</strain>
    </source>
</reference>
<feature type="signal peptide" evidence="1">
    <location>
        <begin position="1"/>
        <end position="21"/>
    </location>
</feature>
<dbReference type="SUPFAM" id="SSF49452">
    <property type="entry name" value="Starch-binding domain-like"/>
    <property type="match status" value="1"/>
</dbReference>
<dbReference type="Gene3D" id="2.60.40.3110">
    <property type="match status" value="1"/>
</dbReference>
<organism evidence="2">
    <name type="scientific">Vibrio vulnificus</name>
    <dbReference type="NCBI Taxonomy" id="672"/>
    <lineage>
        <taxon>Bacteria</taxon>
        <taxon>Pseudomonadati</taxon>
        <taxon>Pseudomonadota</taxon>
        <taxon>Gammaproteobacteria</taxon>
        <taxon>Vibrionales</taxon>
        <taxon>Vibrionaceae</taxon>
        <taxon>Vibrio</taxon>
    </lineage>
</organism>
<evidence type="ECO:0000313" key="2">
    <source>
        <dbReference type="EMBL" id="HAS8541839.1"/>
    </source>
</evidence>
<dbReference type="GO" id="GO:0015473">
    <property type="term" value="F:fimbrial usher porin activity"/>
    <property type="evidence" value="ECO:0007669"/>
    <property type="project" value="InterPro"/>
</dbReference>
<dbReference type="AlphaFoldDB" id="A0A8H9TGY9"/>
<reference evidence="2" key="2">
    <citation type="submission" date="2019-01" db="EMBL/GenBank/DDBJ databases">
        <authorList>
            <consortium name="NCBI Pathogen Detection Project"/>
        </authorList>
    </citation>
    <scope>NUCLEOTIDE SEQUENCE</scope>
    <source>
        <strain evidence="2">BCW_3452</strain>
    </source>
</reference>
<protein>
    <submittedName>
        <fullName evidence="2">Pilus assembly protein PapC</fullName>
    </submittedName>
</protein>
<feature type="chain" id="PRO_5034273158" evidence="1">
    <location>
        <begin position="22"/>
        <end position="801"/>
    </location>
</feature>
<dbReference type="RefSeq" id="WP_130249624.1">
    <property type="nucleotide sequence ID" value="NZ_RHHH01000022.1"/>
</dbReference>
<dbReference type="Proteomes" id="UP000863257">
    <property type="component" value="Unassembled WGS sequence"/>
</dbReference>
<dbReference type="PANTHER" id="PTHR30451:SF5">
    <property type="entry name" value="SLR0019 PROTEIN"/>
    <property type="match status" value="1"/>
</dbReference>
<dbReference type="GO" id="GO:0009279">
    <property type="term" value="C:cell outer membrane"/>
    <property type="evidence" value="ECO:0007669"/>
    <property type="project" value="TreeGrafter"/>
</dbReference>
<dbReference type="PANTHER" id="PTHR30451">
    <property type="entry name" value="OUTER MEMBRANE USHER PROTEIN"/>
    <property type="match status" value="1"/>
</dbReference>
<sequence>MQRWWCCVFLFLCLCPVSGFCADYRLSLPVWYSETQLGELPIEIEGMTLKSVSAEALNVLLADRISDTWWRERFAHQSGDFVHVEKWRELGVNFHLNLESLTIDLTLPQEALSERTLNASQQYPPFQASASGSVSWLNSFNFAYNRYWQNESESWYSSIDWLSQMNLGGVSGINLQLANHLQMNEESHDYVRGEWLAFYDDPDLPLRASVGDIFSGESGHLYGLALGGFTVESRYADLQPERSISPQSSQQLLLQESAEVEVYVNGERVSSGRLEAGRYNLQNLILDNGANEITVVVNYLSGRQEVLSFTQFYNARLLQQGLLDYAFSVGRPIVYQEQGIEYEDAWLATGYLEYGVTDGFTLGGNGLWAKEGGVIGMLATVSSGMGNLTSRFSWSHNQDQGWVASLDYENSVIGNGESQSPNLRLAYEYSDQFQSKPWRKGEEGNQYSQILGSYFWQISDAVDLTLSGRYTLFDEKDDEVQTSVLLNWRHKGLTVGLGTEYEESARYVEGDNRLLLTFEYNWYSEQESHRIGASYNSLTERSRLYFNNEGLNYVDDIGVRIEAEQDQSIKSQKAMLSYTANRFRVESELVRKQNRLDDQAQYQGSVRLATSLGMVDGEWGWGRALSGPFMVASMHPTLTEATAYLDVDSEGRATALATPSINGLIPISQPYGINIIEYNVHNAPLGYDWGAGKIDVSPGAATGHRLIMGSDASYTVTGFLTTTEGEAIAYRQANLIVDDKRMAFFTNQQGRFYIQGIAPGEYRLELSGLSSEARWIVIPESDNSLINLGQINVVLMDKSAH</sequence>
<dbReference type="EMBL" id="DACRBY010000026">
    <property type="protein sequence ID" value="HAS8541839.1"/>
    <property type="molecule type" value="Genomic_DNA"/>
</dbReference>
<dbReference type="InterPro" id="IPR013784">
    <property type="entry name" value="Carb-bd-like_fold"/>
</dbReference>
<dbReference type="InterPro" id="IPR000015">
    <property type="entry name" value="Fimb_usher"/>
</dbReference>
<accession>A0A8H9TGY9</accession>
<dbReference type="GO" id="GO:0009297">
    <property type="term" value="P:pilus assembly"/>
    <property type="evidence" value="ECO:0007669"/>
    <property type="project" value="InterPro"/>
</dbReference>
<comment type="caution">
    <text evidence="2">The sequence shown here is derived from an EMBL/GenBank/DDBJ whole genome shotgun (WGS) entry which is preliminary data.</text>
</comment>
<name>A0A8H9TGY9_VIBVL</name>
<keyword evidence="1" id="KW-0732">Signal</keyword>
<gene>
    <name evidence="2" type="ORF">I7730_18785</name>
</gene>